<dbReference type="InterPro" id="IPR015424">
    <property type="entry name" value="PyrdxlP-dep_Trfase"/>
</dbReference>
<dbReference type="GO" id="GO:0003677">
    <property type="term" value="F:DNA binding"/>
    <property type="evidence" value="ECO:0007669"/>
    <property type="project" value="UniProtKB-KW"/>
</dbReference>
<dbReference type="GO" id="GO:0003700">
    <property type="term" value="F:DNA-binding transcription factor activity"/>
    <property type="evidence" value="ECO:0007669"/>
    <property type="project" value="InterPro"/>
</dbReference>
<keyword evidence="2" id="KW-0663">Pyridoxal phosphate</keyword>
<evidence type="ECO:0000313" key="7">
    <source>
        <dbReference type="EMBL" id="SOB59370.1"/>
    </source>
</evidence>
<dbReference type="CDD" id="cd07377">
    <property type="entry name" value="WHTH_GntR"/>
    <property type="match status" value="1"/>
</dbReference>
<dbReference type="Pfam" id="PF00155">
    <property type="entry name" value="Aminotran_1_2"/>
    <property type="match status" value="1"/>
</dbReference>
<dbReference type="AlphaFoldDB" id="A0A2C8FBU3"/>
<organism evidence="7 8">
    <name type="scientific">Pseudodesulfovibrio profundus</name>
    <dbReference type="NCBI Taxonomy" id="57320"/>
    <lineage>
        <taxon>Bacteria</taxon>
        <taxon>Pseudomonadati</taxon>
        <taxon>Thermodesulfobacteriota</taxon>
        <taxon>Desulfovibrionia</taxon>
        <taxon>Desulfovibrionales</taxon>
        <taxon>Desulfovibrionaceae</taxon>
    </lineage>
</organism>
<keyword evidence="3" id="KW-0805">Transcription regulation</keyword>
<dbReference type="InterPro" id="IPR000524">
    <property type="entry name" value="Tscrpt_reg_HTH_GntR"/>
</dbReference>
<dbReference type="SMART" id="SM00345">
    <property type="entry name" value="HTH_GNTR"/>
    <property type="match status" value="1"/>
</dbReference>
<keyword evidence="7" id="KW-0032">Aminotransferase</keyword>
<evidence type="ECO:0000259" key="6">
    <source>
        <dbReference type="PROSITE" id="PS50949"/>
    </source>
</evidence>
<dbReference type="Gene3D" id="3.40.640.10">
    <property type="entry name" value="Type I PLP-dependent aspartate aminotransferase-like (Major domain)"/>
    <property type="match status" value="1"/>
</dbReference>
<dbReference type="InterPro" id="IPR036388">
    <property type="entry name" value="WH-like_DNA-bd_sf"/>
</dbReference>
<evidence type="ECO:0000256" key="5">
    <source>
        <dbReference type="ARBA" id="ARBA00023163"/>
    </source>
</evidence>
<sequence>MTIWLPELSGLSGPRYKAIADALEADIKSGKLPPGTKLPTHRELADQLDVTVGTITRGYAEAARRGLLRGETGRGTFVGPAADKRLLCHQENISPSLVNMRVSLPFEHLAPDIGATLQAIGSDLSAQTLLEYFPSEGRLVDREAGVEWLRRYNLESCADDVALTVGGQNALAVVLSAIFRPGDALAVEGITYPLIKALANRFNIHLLPVKQDEFGMIPDSLDEVCRNNTVRGVYLMPTYQNPTTARLPEYRRHEIVNIARRYDLSILEDDAYALPAGDLGTPLATLAPERTFFVASLSKSLAGGLRVAYLHFPNRFANVIKSAIADLVWMTPPLTAEIARRWIMDGTADRTLAIKRKAASECAEMARTLLAGLDVTMPKSGYYAWLKLPEPWTARDFAREARKHDVLVNTDDVFVVGRQPLPHAIRLGLSGATTMDNLERGLRTVRTILTPR</sequence>
<dbReference type="Pfam" id="PF00392">
    <property type="entry name" value="GntR"/>
    <property type="match status" value="1"/>
</dbReference>
<dbReference type="InterPro" id="IPR015422">
    <property type="entry name" value="PyrdxlP-dep_Trfase_small"/>
</dbReference>
<evidence type="ECO:0000256" key="3">
    <source>
        <dbReference type="ARBA" id="ARBA00023015"/>
    </source>
</evidence>
<protein>
    <submittedName>
        <fullName evidence="7">Transcriptional regulator, GntR family with aminotransferase domain</fullName>
    </submittedName>
</protein>
<dbReference type="RefSeq" id="WP_097012246.1">
    <property type="nucleotide sequence ID" value="NZ_LT907975.1"/>
</dbReference>
<dbReference type="Gene3D" id="1.10.10.10">
    <property type="entry name" value="Winged helix-like DNA-binding domain superfamily/Winged helix DNA-binding domain"/>
    <property type="match status" value="1"/>
</dbReference>
<keyword evidence="4" id="KW-0238">DNA-binding</keyword>
<dbReference type="GO" id="GO:0030170">
    <property type="term" value="F:pyridoxal phosphate binding"/>
    <property type="evidence" value="ECO:0007669"/>
    <property type="project" value="InterPro"/>
</dbReference>
<evidence type="ECO:0000256" key="2">
    <source>
        <dbReference type="ARBA" id="ARBA00022898"/>
    </source>
</evidence>
<feature type="domain" description="HTH gntR-type" evidence="6">
    <location>
        <begin position="13"/>
        <end position="81"/>
    </location>
</feature>
<dbReference type="SUPFAM" id="SSF46785">
    <property type="entry name" value="Winged helix' DNA-binding domain"/>
    <property type="match status" value="1"/>
</dbReference>
<dbReference type="KEGG" id="pprf:DPRO_2462"/>
<accession>A0A2C8FBU3</accession>
<dbReference type="Proteomes" id="UP000219215">
    <property type="component" value="Chromosome DPRO"/>
</dbReference>
<dbReference type="EMBL" id="LT907975">
    <property type="protein sequence ID" value="SOB59370.1"/>
    <property type="molecule type" value="Genomic_DNA"/>
</dbReference>
<dbReference type="CDD" id="cd00609">
    <property type="entry name" value="AAT_like"/>
    <property type="match status" value="1"/>
</dbReference>
<comment type="similarity">
    <text evidence="1">In the C-terminal section; belongs to the class-I pyridoxal-phosphate-dependent aminotransferase family.</text>
</comment>
<dbReference type="Gene3D" id="3.90.1150.10">
    <property type="entry name" value="Aspartate Aminotransferase, domain 1"/>
    <property type="match status" value="1"/>
</dbReference>
<dbReference type="PROSITE" id="PS50949">
    <property type="entry name" value="HTH_GNTR"/>
    <property type="match status" value="1"/>
</dbReference>
<dbReference type="SUPFAM" id="SSF53383">
    <property type="entry name" value="PLP-dependent transferases"/>
    <property type="match status" value="1"/>
</dbReference>
<evidence type="ECO:0000313" key="8">
    <source>
        <dbReference type="Proteomes" id="UP000219215"/>
    </source>
</evidence>
<keyword evidence="8" id="KW-1185">Reference proteome</keyword>
<dbReference type="PANTHER" id="PTHR46577">
    <property type="entry name" value="HTH-TYPE TRANSCRIPTIONAL REGULATORY PROTEIN GABR"/>
    <property type="match status" value="1"/>
</dbReference>
<gene>
    <name evidence="7" type="ORF">DPRO_2462</name>
</gene>
<dbReference type="InterPro" id="IPR051446">
    <property type="entry name" value="HTH_trans_reg/aminotransferase"/>
</dbReference>
<proteinExistence type="inferred from homology"/>
<dbReference type="InterPro" id="IPR036390">
    <property type="entry name" value="WH_DNA-bd_sf"/>
</dbReference>
<dbReference type="PANTHER" id="PTHR46577:SF1">
    <property type="entry name" value="HTH-TYPE TRANSCRIPTIONAL REGULATORY PROTEIN GABR"/>
    <property type="match status" value="1"/>
</dbReference>
<evidence type="ECO:0000256" key="4">
    <source>
        <dbReference type="ARBA" id="ARBA00023125"/>
    </source>
</evidence>
<dbReference type="GO" id="GO:0008483">
    <property type="term" value="F:transaminase activity"/>
    <property type="evidence" value="ECO:0007669"/>
    <property type="project" value="UniProtKB-KW"/>
</dbReference>
<keyword evidence="5" id="KW-0804">Transcription</keyword>
<dbReference type="InterPro" id="IPR015421">
    <property type="entry name" value="PyrdxlP-dep_Trfase_major"/>
</dbReference>
<dbReference type="InterPro" id="IPR004839">
    <property type="entry name" value="Aminotransferase_I/II_large"/>
</dbReference>
<keyword evidence="7" id="KW-0808">Transferase</keyword>
<evidence type="ECO:0000256" key="1">
    <source>
        <dbReference type="ARBA" id="ARBA00005384"/>
    </source>
</evidence>
<dbReference type="OrthoDB" id="9794015at2"/>
<reference evidence="8" key="1">
    <citation type="submission" date="2017-09" db="EMBL/GenBank/DDBJ databases">
        <authorList>
            <person name="Regsiter A."/>
            <person name="William W."/>
        </authorList>
    </citation>
    <scope>NUCLEOTIDE SEQUENCE [LARGE SCALE GENOMIC DNA]</scope>
    <source>
        <strain evidence="8">500-1</strain>
    </source>
</reference>
<name>A0A2C8FBU3_9BACT</name>